<evidence type="ECO:0000313" key="8">
    <source>
        <dbReference type="EMBL" id="MBN7796221.1"/>
    </source>
</evidence>
<dbReference type="RefSeq" id="WP_206559664.1">
    <property type="nucleotide sequence ID" value="NZ_JAFKCZ010000004.1"/>
</dbReference>
<dbReference type="GO" id="GO:0005524">
    <property type="term" value="F:ATP binding"/>
    <property type="evidence" value="ECO:0007669"/>
    <property type="project" value="UniProtKB-KW"/>
</dbReference>
<dbReference type="InterPro" id="IPR017871">
    <property type="entry name" value="ABC_transporter-like_CS"/>
</dbReference>
<evidence type="ECO:0000256" key="4">
    <source>
        <dbReference type="ARBA" id="ARBA00022840"/>
    </source>
</evidence>
<organism evidence="8 9">
    <name type="scientific">Parahaliea mediterranea</name>
    <dbReference type="NCBI Taxonomy" id="651086"/>
    <lineage>
        <taxon>Bacteria</taxon>
        <taxon>Pseudomonadati</taxon>
        <taxon>Pseudomonadota</taxon>
        <taxon>Gammaproteobacteria</taxon>
        <taxon>Cellvibrionales</taxon>
        <taxon>Halieaceae</taxon>
        <taxon>Parahaliea</taxon>
    </lineage>
</organism>
<dbReference type="GO" id="GO:0016887">
    <property type="term" value="F:ATP hydrolysis activity"/>
    <property type="evidence" value="ECO:0007669"/>
    <property type="project" value="InterPro"/>
</dbReference>
<evidence type="ECO:0000256" key="6">
    <source>
        <dbReference type="ARBA" id="ARBA00037066"/>
    </source>
</evidence>
<reference evidence="8" key="1">
    <citation type="submission" date="2021-02" db="EMBL/GenBank/DDBJ databases">
        <title>PHA producing bacteria isolated from coastal sediment in Guangdong, Shenzhen.</title>
        <authorList>
            <person name="Zheng W."/>
            <person name="Yu S."/>
            <person name="Huang Y."/>
        </authorList>
    </citation>
    <scope>NUCLEOTIDE SEQUENCE</scope>
    <source>
        <strain evidence="8">TN14-10</strain>
    </source>
</reference>
<dbReference type="SUPFAM" id="SSF52540">
    <property type="entry name" value="P-loop containing nucleoside triphosphate hydrolases"/>
    <property type="match status" value="1"/>
</dbReference>
<dbReference type="Proteomes" id="UP000664303">
    <property type="component" value="Unassembled WGS sequence"/>
</dbReference>
<dbReference type="Pfam" id="PF00005">
    <property type="entry name" value="ABC_tran"/>
    <property type="match status" value="1"/>
</dbReference>
<comment type="function">
    <text evidence="6">Part of the ABC transporter complex HmuTUV involved in hemin import. Responsible for energy coupling to the transport system.</text>
</comment>
<dbReference type="FunFam" id="3.40.50.300:FF:000134">
    <property type="entry name" value="Iron-enterobactin ABC transporter ATP-binding protein"/>
    <property type="match status" value="1"/>
</dbReference>
<evidence type="ECO:0000259" key="7">
    <source>
        <dbReference type="PROSITE" id="PS50893"/>
    </source>
</evidence>
<dbReference type="Gene3D" id="3.40.50.300">
    <property type="entry name" value="P-loop containing nucleotide triphosphate hydrolases"/>
    <property type="match status" value="1"/>
</dbReference>
<evidence type="ECO:0000256" key="1">
    <source>
        <dbReference type="ARBA" id="ARBA00005417"/>
    </source>
</evidence>
<comment type="caution">
    <text evidence="8">The sequence shown here is derived from an EMBL/GenBank/DDBJ whole genome shotgun (WGS) entry which is preliminary data.</text>
</comment>
<accession>A0A939DDL1</accession>
<dbReference type="NCBIfam" id="NF010068">
    <property type="entry name" value="PRK13548.1"/>
    <property type="match status" value="1"/>
</dbReference>
<dbReference type="CDD" id="cd03214">
    <property type="entry name" value="ABC_Iron-Siderophores_B12_Hemin"/>
    <property type="match status" value="1"/>
</dbReference>
<dbReference type="PROSITE" id="PS00211">
    <property type="entry name" value="ABC_TRANSPORTER_1"/>
    <property type="match status" value="1"/>
</dbReference>
<dbReference type="InterPro" id="IPR027417">
    <property type="entry name" value="P-loop_NTPase"/>
</dbReference>
<keyword evidence="3" id="KW-0547">Nucleotide-binding</keyword>
<gene>
    <name evidence="8" type="ORF">JYP50_06455</name>
</gene>
<protein>
    <submittedName>
        <fullName evidence="8">Heme ABC transporter ATP-binding protein</fullName>
    </submittedName>
</protein>
<dbReference type="InterPro" id="IPR003593">
    <property type="entry name" value="AAA+_ATPase"/>
</dbReference>
<dbReference type="SMART" id="SM00382">
    <property type="entry name" value="AAA"/>
    <property type="match status" value="1"/>
</dbReference>
<name>A0A939DDL1_9GAMM</name>
<proteinExistence type="inferred from homology"/>
<keyword evidence="2" id="KW-0813">Transport</keyword>
<dbReference type="AlphaFoldDB" id="A0A939DDL1"/>
<evidence type="ECO:0000256" key="3">
    <source>
        <dbReference type="ARBA" id="ARBA00022741"/>
    </source>
</evidence>
<evidence type="ECO:0000256" key="2">
    <source>
        <dbReference type="ARBA" id="ARBA00022448"/>
    </source>
</evidence>
<keyword evidence="9" id="KW-1185">Reference proteome</keyword>
<dbReference type="PROSITE" id="PS50893">
    <property type="entry name" value="ABC_TRANSPORTER_2"/>
    <property type="match status" value="1"/>
</dbReference>
<dbReference type="InterPro" id="IPR003439">
    <property type="entry name" value="ABC_transporter-like_ATP-bd"/>
</dbReference>
<feature type="domain" description="ABC transporter" evidence="7">
    <location>
        <begin position="4"/>
        <end position="242"/>
    </location>
</feature>
<keyword evidence="5" id="KW-1278">Translocase</keyword>
<evidence type="ECO:0000313" key="9">
    <source>
        <dbReference type="Proteomes" id="UP000664303"/>
    </source>
</evidence>
<dbReference type="PANTHER" id="PTHR42794">
    <property type="entry name" value="HEMIN IMPORT ATP-BINDING PROTEIN HMUV"/>
    <property type="match status" value="1"/>
</dbReference>
<keyword evidence="4 8" id="KW-0067">ATP-binding</keyword>
<dbReference type="PANTHER" id="PTHR42794:SF1">
    <property type="entry name" value="HEMIN IMPORT ATP-BINDING PROTEIN HMUV"/>
    <property type="match status" value="1"/>
</dbReference>
<dbReference type="EMBL" id="JAFKCZ010000004">
    <property type="protein sequence ID" value="MBN7796221.1"/>
    <property type="molecule type" value="Genomic_DNA"/>
</dbReference>
<evidence type="ECO:0000256" key="5">
    <source>
        <dbReference type="ARBA" id="ARBA00022967"/>
    </source>
</evidence>
<comment type="similarity">
    <text evidence="1">Belongs to the ABC transporter superfamily.</text>
</comment>
<sequence>MAALDVRGASAAPYGPPLLAGIDFSLAPGEILSVLGPNGAGKSTLLHALAGGIDTAEGEIRLGGQPLAQWPRLARARALAMLPQQSTLAFPFRVEEVILLGRSPHASGAAEDRVVLAEVMRATDTERLRHRLYTHLSGGERQRVQLARVLAQLWRAADSDTRVLLLDEPTTGLDLEHQDLVMASLRQLAATGCAVVMVAHDFNLAAAMAQRVLVLRNGRQVCQGAPAEVFTGRMFEEVFRVQVHIATHPLSGAPLVVHP</sequence>